<dbReference type="EMBL" id="CYZU01000004">
    <property type="protein sequence ID" value="CUN83976.1"/>
    <property type="molecule type" value="Genomic_DNA"/>
</dbReference>
<feature type="transmembrane region" description="Helical" evidence="1">
    <location>
        <begin position="165"/>
        <end position="184"/>
    </location>
</feature>
<accession>A0A174A8W8</accession>
<dbReference type="OrthoDB" id="37830at2"/>
<feature type="transmembrane region" description="Helical" evidence="1">
    <location>
        <begin position="196"/>
        <end position="215"/>
    </location>
</feature>
<feature type="transmembrane region" description="Helical" evidence="1">
    <location>
        <begin position="423"/>
        <end position="443"/>
    </location>
</feature>
<evidence type="ECO:0000313" key="3">
    <source>
        <dbReference type="Proteomes" id="UP000095544"/>
    </source>
</evidence>
<feature type="transmembrane region" description="Helical" evidence="1">
    <location>
        <begin position="236"/>
        <end position="256"/>
    </location>
</feature>
<feature type="transmembrane region" description="Helical" evidence="1">
    <location>
        <begin position="400"/>
        <end position="417"/>
    </location>
</feature>
<feature type="transmembrane region" description="Helical" evidence="1">
    <location>
        <begin position="276"/>
        <end position="298"/>
    </location>
</feature>
<sequence>MAGIGFELKKIYRKESISRGMLGIVYSSLVTIGPMILVIVAILLLYFFLGMTKVPYADRELLSSTILYTFIFSVILTSPFNVIFSRYLADKFYMEEYSNILASYYTGNSVCCIIATLMFLPVGWSLRVRGKIDLPFILAAYVQWMSLVILFFAITYLHATKDYKIIALFFVIGMAISFVVSFAFYRLAGQDAIHSIIYGLSLGFFVIAVCDFSYIKRYFKSVSNEYGECMHYLWSFKRLLGANLLYILGLYVHNFVFWTVPGRLYVASTYYSHQAYDMASCLAMFTNISVMVSFMVVVETRFHTAYKEYMEGVIGGTYKMIAKGRKKLFRTLSQQIIQVFGTQIAITSVIFLFMVLFGKKIGFDSVTMTIYPMLVVAFLGIFMMYGNIIYLYYFADMTGAFLTGALFFAVTLIASLFSSKWPIPFWGTGVFIGMLTGWTYSFFRIRWIERNLDTFIFCDYKVVDTMKSSNKGKVVYRKKERNAAG</sequence>
<dbReference type="STRING" id="39482.ERS852491_00623"/>
<feature type="transmembrane region" description="Helical" evidence="1">
    <location>
        <begin position="105"/>
        <end position="124"/>
    </location>
</feature>
<organism evidence="2 3">
    <name type="scientific">Faecalicatena contorta</name>
    <dbReference type="NCBI Taxonomy" id="39482"/>
    <lineage>
        <taxon>Bacteria</taxon>
        <taxon>Bacillati</taxon>
        <taxon>Bacillota</taxon>
        <taxon>Clostridia</taxon>
        <taxon>Lachnospirales</taxon>
        <taxon>Lachnospiraceae</taxon>
        <taxon>Faecalicatena</taxon>
    </lineage>
</organism>
<reference evidence="2 3" key="1">
    <citation type="submission" date="2015-09" db="EMBL/GenBank/DDBJ databases">
        <authorList>
            <consortium name="Pathogen Informatics"/>
        </authorList>
    </citation>
    <scope>NUCLEOTIDE SEQUENCE [LARGE SCALE GENOMIC DNA]</scope>
    <source>
        <strain evidence="2 3">2789STDY5834876</strain>
    </source>
</reference>
<feature type="transmembrane region" description="Helical" evidence="1">
    <location>
        <begin position="136"/>
        <end position="158"/>
    </location>
</feature>
<proteinExistence type="predicted"/>
<evidence type="ECO:0000256" key="1">
    <source>
        <dbReference type="SAM" id="Phobius"/>
    </source>
</evidence>
<evidence type="ECO:0000313" key="2">
    <source>
        <dbReference type="EMBL" id="CUN83976.1"/>
    </source>
</evidence>
<keyword evidence="1" id="KW-1133">Transmembrane helix</keyword>
<feature type="transmembrane region" description="Helical" evidence="1">
    <location>
        <begin position="370"/>
        <end position="393"/>
    </location>
</feature>
<keyword evidence="1" id="KW-0472">Membrane</keyword>
<dbReference type="RefSeq" id="WP_055150977.1">
    <property type="nucleotide sequence ID" value="NZ_CYZU01000004.1"/>
</dbReference>
<gene>
    <name evidence="2" type="ORF">ERS852491_00623</name>
</gene>
<dbReference type="InterPro" id="IPR031617">
    <property type="entry name" value="PelG"/>
</dbReference>
<feature type="transmembrane region" description="Helical" evidence="1">
    <location>
        <begin position="21"/>
        <end position="49"/>
    </location>
</feature>
<name>A0A174A8W8_9FIRM</name>
<dbReference type="Proteomes" id="UP000095544">
    <property type="component" value="Unassembled WGS sequence"/>
</dbReference>
<dbReference type="Pfam" id="PF16933">
    <property type="entry name" value="PelG"/>
    <property type="match status" value="1"/>
</dbReference>
<protein>
    <submittedName>
        <fullName evidence="2">Predicted membrane protein</fullName>
    </submittedName>
</protein>
<dbReference type="AlphaFoldDB" id="A0A174A8W8"/>
<feature type="transmembrane region" description="Helical" evidence="1">
    <location>
        <begin position="336"/>
        <end position="358"/>
    </location>
</feature>
<keyword evidence="1" id="KW-0812">Transmembrane</keyword>
<feature type="transmembrane region" description="Helical" evidence="1">
    <location>
        <begin position="61"/>
        <end position="84"/>
    </location>
</feature>